<dbReference type="Pfam" id="PF00128">
    <property type="entry name" value="Alpha-amylase"/>
    <property type="match status" value="1"/>
</dbReference>
<dbReference type="Gene3D" id="3.20.20.80">
    <property type="entry name" value="Glycosidases"/>
    <property type="match status" value="1"/>
</dbReference>
<dbReference type="InterPro" id="IPR013783">
    <property type="entry name" value="Ig-like_fold"/>
</dbReference>
<dbReference type="Gene3D" id="2.60.40.10">
    <property type="entry name" value="Immunoglobulins"/>
    <property type="match status" value="1"/>
</dbReference>
<dbReference type="Pfam" id="PF02922">
    <property type="entry name" value="CBM_48"/>
    <property type="match status" value="1"/>
</dbReference>
<dbReference type="GO" id="GO:0004135">
    <property type="term" value="F:amylo-alpha-1,6-glucosidase activity"/>
    <property type="evidence" value="ECO:0007669"/>
    <property type="project" value="InterPro"/>
</dbReference>
<dbReference type="CDD" id="cd02856">
    <property type="entry name" value="E_set_GDE_Isoamylase_N"/>
    <property type="match status" value="1"/>
</dbReference>
<dbReference type="InterPro" id="IPR006047">
    <property type="entry name" value="GH13_cat_dom"/>
</dbReference>
<dbReference type="SUPFAM" id="SSF51445">
    <property type="entry name" value="(Trans)glycosidases"/>
    <property type="match status" value="1"/>
</dbReference>
<dbReference type="InterPro" id="IPR013780">
    <property type="entry name" value="Glyco_hydro_b"/>
</dbReference>
<dbReference type="SUPFAM" id="SSF81296">
    <property type="entry name" value="E set domains"/>
    <property type="match status" value="1"/>
</dbReference>
<dbReference type="InterPro" id="IPR011837">
    <property type="entry name" value="Glycogen_debranch_GlgX"/>
</dbReference>
<evidence type="ECO:0000313" key="6">
    <source>
        <dbReference type="Proteomes" id="UP001058682"/>
    </source>
</evidence>
<proteinExistence type="inferred from homology"/>
<keyword evidence="2" id="KW-0378">Hydrolase</keyword>
<dbReference type="SUPFAM" id="SSF51011">
    <property type="entry name" value="Glycosyl hydrolase domain"/>
    <property type="match status" value="1"/>
</dbReference>
<dbReference type="InterPro" id="IPR048644">
    <property type="entry name" value="Isoamylase_C"/>
</dbReference>
<dbReference type="Pfam" id="PF21331">
    <property type="entry name" value="Isoamylase_C"/>
    <property type="match status" value="1"/>
</dbReference>
<reference evidence="5" key="1">
    <citation type="submission" date="2019-04" db="EMBL/GenBank/DDBJ databases">
        <title>Whole genome sequencing of oral phylogroup 2 treponemes.</title>
        <authorList>
            <person name="Chan Y."/>
            <person name="Zeng H.H."/>
            <person name="Yu X.L."/>
            <person name="Leung W.K."/>
            <person name="Watt R.M."/>
        </authorList>
    </citation>
    <scope>NUCLEOTIDE SEQUENCE</scope>
    <source>
        <strain evidence="5">OMZ 835</strain>
    </source>
</reference>
<sequence>MMNMNDLSFFQGKADPLGAKLSRDGVNFSIFSRNAKEIVLHLFEAVDDADPAVSYRLDPKVNKTGDVWHVFAAGLKSWAFYLYTADGEFSPASGFLFDENNYLLDPYAKLISSHSVFNSEQTFNQRESKASGGKNQHKRTAKGFPKCVVVDDREFDWQGDKPLNIPLQNCVIYEAHVKGFSFLNDKISPIKRGKYSGLVELIPYLKNLGITSLELLPVFDFDENENMNVNPKTGIRLKNYWGYSTISFFAPKALYAEDPGNAVNEFKFMVREFHKAGIEIILDVVFNHTAEGNENGPVFSFKGLDNSIYYHLEDNKLYYKNFSGCGNSLKASEIPVIKFILDCLRYWVTEMHVDGFRFDLAPVLARDKTGGIDYNAFIIQAIADDSVLRSTKIIAEAWDAAGAYMVGKFPGRWAEWNDLFRNSVREFWLKPNPDIRHLATRVTGSADLYSQKGRRPYQSINFVCCHDGFTLCDLLSYSEKHNEENGENNRDGSNENLSYNHGIEGPASVEIERMRMRSAKNILTTLILSAGTPMMNMGDEVFRTQNGNNNTYCQDNEISWFDWELLNENKDLLEFTKKLINLRKAHFSFLRNHFFTGVPKSNGSPNDITWFDYNAQSPNWGVPSNFLAFLIDGNKINLESDEDDNDFYVMVNSYNNDITVKLPPPSLSGTSWYRLIDTSYTNGKDFLDEEKAEQIMNQQIYVVLARTTVVLISKYGHL</sequence>
<dbReference type="GO" id="GO:0005980">
    <property type="term" value="P:glycogen catabolic process"/>
    <property type="evidence" value="ECO:0007669"/>
    <property type="project" value="InterPro"/>
</dbReference>
<protein>
    <submittedName>
        <fullName evidence="5">Glycogen debranching protein GlgX</fullName>
    </submittedName>
</protein>
<evidence type="ECO:0000259" key="4">
    <source>
        <dbReference type="SMART" id="SM00642"/>
    </source>
</evidence>
<dbReference type="NCBIfam" id="TIGR02100">
    <property type="entry name" value="glgX_debranch"/>
    <property type="match status" value="1"/>
</dbReference>
<evidence type="ECO:0000256" key="3">
    <source>
        <dbReference type="ARBA" id="ARBA00023295"/>
    </source>
</evidence>
<dbReference type="InterPro" id="IPR044505">
    <property type="entry name" value="GlgX_Isoamylase_N_E_set"/>
</dbReference>
<dbReference type="InterPro" id="IPR017853">
    <property type="entry name" value="GH"/>
</dbReference>
<dbReference type="SMART" id="SM00642">
    <property type="entry name" value="Aamy"/>
    <property type="match status" value="1"/>
</dbReference>
<organism evidence="5 6">
    <name type="scientific">Treponema putidum</name>
    <dbReference type="NCBI Taxonomy" id="221027"/>
    <lineage>
        <taxon>Bacteria</taxon>
        <taxon>Pseudomonadati</taxon>
        <taxon>Spirochaetota</taxon>
        <taxon>Spirochaetia</taxon>
        <taxon>Spirochaetales</taxon>
        <taxon>Treponemataceae</taxon>
        <taxon>Treponema</taxon>
    </lineage>
</organism>
<dbReference type="Gene3D" id="2.60.40.1180">
    <property type="entry name" value="Golgi alpha-mannosidase II"/>
    <property type="match status" value="1"/>
</dbReference>
<dbReference type="InterPro" id="IPR014756">
    <property type="entry name" value="Ig_E-set"/>
</dbReference>
<evidence type="ECO:0000313" key="5">
    <source>
        <dbReference type="EMBL" id="UTY34699.1"/>
    </source>
</evidence>
<dbReference type="Proteomes" id="UP001058682">
    <property type="component" value="Chromosome"/>
</dbReference>
<gene>
    <name evidence="5" type="primary">glgX</name>
    <name evidence="5" type="ORF">E4N74_12340</name>
</gene>
<evidence type="ECO:0000256" key="2">
    <source>
        <dbReference type="ARBA" id="ARBA00022801"/>
    </source>
</evidence>
<keyword evidence="3" id="KW-0326">Glycosidase</keyword>
<name>A0AAE9SMC7_9SPIR</name>
<dbReference type="PANTHER" id="PTHR43002">
    <property type="entry name" value="GLYCOGEN DEBRANCHING ENZYME"/>
    <property type="match status" value="1"/>
</dbReference>
<evidence type="ECO:0000256" key="1">
    <source>
        <dbReference type="ARBA" id="ARBA00008061"/>
    </source>
</evidence>
<feature type="domain" description="Glycosyl hydrolase family 13 catalytic" evidence="4">
    <location>
        <begin position="174"/>
        <end position="583"/>
    </location>
</feature>
<dbReference type="AlphaFoldDB" id="A0AAE9SMC7"/>
<dbReference type="CDD" id="cd11326">
    <property type="entry name" value="AmyAc_Glg_debranch"/>
    <property type="match status" value="1"/>
</dbReference>
<accession>A0AAE9SMC7</accession>
<dbReference type="InterPro" id="IPR004193">
    <property type="entry name" value="Glyco_hydro_13_N"/>
</dbReference>
<dbReference type="EMBL" id="CP038804">
    <property type="protein sequence ID" value="UTY34699.1"/>
    <property type="molecule type" value="Genomic_DNA"/>
</dbReference>
<comment type="similarity">
    <text evidence="1">Belongs to the glycosyl hydrolase 13 family.</text>
</comment>
<dbReference type="RefSeq" id="WP_255817963.1">
    <property type="nucleotide sequence ID" value="NZ_CP038804.1"/>
</dbReference>